<evidence type="ECO:0000256" key="1">
    <source>
        <dbReference type="SAM" id="SignalP"/>
    </source>
</evidence>
<evidence type="ECO:0000313" key="3">
    <source>
        <dbReference type="Proteomes" id="UP001241748"/>
    </source>
</evidence>
<feature type="chain" id="PRO_5046987488" description="DUF3887 domain-containing protein" evidence="1">
    <location>
        <begin position="21"/>
        <end position="129"/>
    </location>
</feature>
<dbReference type="RefSeq" id="WP_306074893.1">
    <property type="nucleotide sequence ID" value="NZ_JAROBZ020000001.1"/>
</dbReference>
<comment type="caution">
    <text evidence="2">The sequence shown here is derived from an EMBL/GenBank/DDBJ whole genome shotgun (WGS) entry which is preliminary data.</text>
</comment>
<evidence type="ECO:0000313" key="2">
    <source>
        <dbReference type="EMBL" id="MFB3167352.1"/>
    </source>
</evidence>
<dbReference type="Proteomes" id="UP001241748">
    <property type="component" value="Unassembled WGS sequence"/>
</dbReference>
<accession>A0ABV4YRA2</accession>
<protein>
    <recommendedName>
        <fullName evidence="4">DUF3887 domain-containing protein</fullName>
    </recommendedName>
</protein>
<reference evidence="2 3" key="1">
    <citation type="submission" date="2024-05" db="EMBL/GenBank/DDBJ databases">
        <authorList>
            <person name="Venkateswaran K."/>
        </authorList>
    </citation>
    <scope>NUCLEOTIDE SEQUENCE [LARGE SCALE GENOMIC DNA]</scope>
    <source>
        <strain evidence="2 3">179-C4-2-HS</strain>
    </source>
</reference>
<gene>
    <name evidence="2" type="ORF">P5G62_009530</name>
</gene>
<sequence>MKKLTLIFLSSILISFVLNGCQQLASDEKPKEKQLNEKVKETQKALDVRETIWNQLSEEHKMHIQGTWEDASVIKRSLRESMGSNLDKTFIGKEVYIIDYPSNDNPTIGGIVVYADIKSHQLIGYGHRD</sequence>
<feature type="signal peptide" evidence="1">
    <location>
        <begin position="1"/>
        <end position="20"/>
    </location>
</feature>
<evidence type="ECO:0008006" key="4">
    <source>
        <dbReference type="Google" id="ProtNLM"/>
    </source>
</evidence>
<dbReference type="EMBL" id="JAROBZ020000001">
    <property type="protein sequence ID" value="MFB3167352.1"/>
    <property type="molecule type" value="Genomic_DNA"/>
</dbReference>
<keyword evidence="1" id="KW-0732">Signal</keyword>
<proteinExistence type="predicted"/>
<keyword evidence="3" id="KW-1185">Reference proteome</keyword>
<organism evidence="2 3">
    <name type="scientific">Neobacillus driksii</name>
    <dbReference type="NCBI Taxonomy" id="3035913"/>
    <lineage>
        <taxon>Bacteria</taxon>
        <taxon>Bacillati</taxon>
        <taxon>Bacillota</taxon>
        <taxon>Bacilli</taxon>
        <taxon>Bacillales</taxon>
        <taxon>Bacillaceae</taxon>
        <taxon>Neobacillus</taxon>
    </lineage>
</organism>
<name>A0ABV4YRA2_9BACI</name>